<dbReference type="Proteomes" id="UP001497516">
    <property type="component" value="Chromosome 8"/>
</dbReference>
<evidence type="ECO:0000313" key="2">
    <source>
        <dbReference type="Proteomes" id="UP001497516"/>
    </source>
</evidence>
<accession>A0AAV2G418</accession>
<name>A0AAV2G418_9ROSI</name>
<sequence length="94" mass="10841">MSPRTPLKRLCSKRLDAVMAEMDEQQPEEKSVLESLSQDILVLIQFILLSESLFSPPQQTLIAKESHSAYSTQRKFCAFRSPTIYYDSEINDRD</sequence>
<evidence type="ECO:0000313" key="1">
    <source>
        <dbReference type="EMBL" id="CAL1404917.1"/>
    </source>
</evidence>
<dbReference type="EMBL" id="OZ034821">
    <property type="protein sequence ID" value="CAL1404917.1"/>
    <property type="molecule type" value="Genomic_DNA"/>
</dbReference>
<protein>
    <submittedName>
        <fullName evidence="1">Uncharacterized protein</fullName>
    </submittedName>
</protein>
<keyword evidence="2" id="KW-1185">Reference proteome</keyword>
<dbReference type="AlphaFoldDB" id="A0AAV2G418"/>
<proteinExistence type="predicted"/>
<gene>
    <name evidence="1" type="ORF">LTRI10_LOCUS44731</name>
</gene>
<organism evidence="1 2">
    <name type="scientific">Linum trigynum</name>
    <dbReference type="NCBI Taxonomy" id="586398"/>
    <lineage>
        <taxon>Eukaryota</taxon>
        <taxon>Viridiplantae</taxon>
        <taxon>Streptophyta</taxon>
        <taxon>Embryophyta</taxon>
        <taxon>Tracheophyta</taxon>
        <taxon>Spermatophyta</taxon>
        <taxon>Magnoliopsida</taxon>
        <taxon>eudicotyledons</taxon>
        <taxon>Gunneridae</taxon>
        <taxon>Pentapetalae</taxon>
        <taxon>rosids</taxon>
        <taxon>fabids</taxon>
        <taxon>Malpighiales</taxon>
        <taxon>Linaceae</taxon>
        <taxon>Linum</taxon>
    </lineage>
</organism>
<reference evidence="1 2" key="1">
    <citation type="submission" date="2024-04" db="EMBL/GenBank/DDBJ databases">
        <authorList>
            <person name="Fracassetti M."/>
        </authorList>
    </citation>
    <scope>NUCLEOTIDE SEQUENCE [LARGE SCALE GENOMIC DNA]</scope>
</reference>